<dbReference type="EMBL" id="BAAANL010000005">
    <property type="protein sequence ID" value="GAA1866390.1"/>
    <property type="molecule type" value="Genomic_DNA"/>
</dbReference>
<evidence type="ECO:0008006" key="4">
    <source>
        <dbReference type="Google" id="ProtNLM"/>
    </source>
</evidence>
<evidence type="ECO:0000256" key="1">
    <source>
        <dbReference type="SAM" id="MobiDB-lite"/>
    </source>
</evidence>
<dbReference type="RefSeq" id="WP_344103446.1">
    <property type="nucleotide sequence ID" value="NZ_BAAANL010000005.1"/>
</dbReference>
<sequence>MSSVLIIVDRPFRGALERQFADAVHLARVAMLQFGTASILLTGQGVLLAAAAVEQGAAAVEQGAGAAGGVVGDTGERDDAVGHAPDGDAAGHAPDGDAHGAFAGARSLLAAMASGMTVLVDARAAGEYGLTTALTGHFELVPPERTLEELVTHDHVWYA</sequence>
<proteinExistence type="predicted"/>
<feature type="region of interest" description="Disordered" evidence="1">
    <location>
        <begin position="69"/>
        <end position="95"/>
    </location>
</feature>
<name>A0ABP4ZPA0_9MICO</name>
<evidence type="ECO:0000313" key="2">
    <source>
        <dbReference type="EMBL" id="GAA1866390.1"/>
    </source>
</evidence>
<protein>
    <recommendedName>
        <fullName evidence="4">DsrE/DsrF-like family protein</fullName>
    </recommendedName>
</protein>
<keyword evidence="3" id="KW-1185">Reference proteome</keyword>
<feature type="compositionally biased region" description="Low complexity" evidence="1">
    <location>
        <begin position="82"/>
        <end position="95"/>
    </location>
</feature>
<accession>A0ABP4ZPA0</accession>
<evidence type="ECO:0000313" key="3">
    <source>
        <dbReference type="Proteomes" id="UP001501094"/>
    </source>
</evidence>
<organism evidence="2 3">
    <name type="scientific">Myceligenerans crystallogenes</name>
    <dbReference type="NCBI Taxonomy" id="316335"/>
    <lineage>
        <taxon>Bacteria</taxon>
        <taxon>Bacillati</taxon>
        <taxon>Actinomycetota</taxon>
        <taxon>Actinomycetes</taxon>
        <taxon>Micrococcales</taxon>
        <taxon>Promicromonosporaceae</taxon>
        <taxon>Myceligenerans</taxon>
    </lineage>
</organism>
<gene>
    <name evidence="2" type="ORF">GCM10009751_25670</name>
</gene>
<reference evidence="3" key="1">
    <citation type="journal article" date="2019" name="Int. J. Syst. Evol. Microbiol.">
        <title>The Global Catalogue of Microorganisms (GCM) 10K type strain sequencing project: providing services to taxonomists for standard genome sequencing and annotation.</title>
        <authorList>
            <consortium name="The Broad Institute Genomics Platform"/>
            <consortium name="The Broad Institute Genome Sequencing Center for Infectious Disease"/>
            <person name="Wu L."/>
            <person name="Ma J."/>
        </authorList>
    </citation>
    <scope>NUCLEOTIDE SEQUENCE [LARGE SCALE GENOMIC DNA]</scope>
    <source>
        <strain evidence="3">JCM 14326</strain>
    </source>
</reference>
<comment type="caution">
    <text evidence="2">The sequence shown here is derived from an EMBL/GenBank/DDBJ whole genome shotgun (WGS) entry which is preliminary data.</text>
</comment>
<dbReference type="Proteomes" id="UP001501094">
    <property type="component" value="Unassembled WGS sequence"/>
</dbReference>